<accession>A0A8C6MIY5</accession>
<dbReference type="Proteomes" id="UP000694548">
    <property type="component" value="Chromosome sgr18"/>
</dbReference>
<protein>
    <recommendedName>
        <fullName evidence="4">Phorbol-ester/DAG-type domain-containing protein</fullName>
    </recommendedName>
</protein>
<dbReference type="InterPro" id="IPR002219">
    <property type="entry name" value="PKC_DAG/PE"/>
</dbReference>
<organism evidence="5 6">
    <name type="scientific">Nothobranchius furzeri</name>
    <name type="common">Turquoise killifish</name>
    <dbReference type="NCBI Taxonomy" id="105023"/>
    <lineage>
        <taxon>Eukaryota</taxon>
        <taxon>Metazoa</taxon>
        <taxon>Chordata</taxon>
        <taxon>Craniata</taxon>
        <taxon>Vertebrata</taxon>
        <taxon>Euteleostomi</taxon>
        <taxon>Actinopterygii</taxon>
        <taxon>Neopterygii</taxon>
        <taxon>Teleostei</taxon>
        <taxon>Neoteleostei</taxon>
        <taxon>Acanthomorphata</taxon>
        <taxon>Ovalentaria</taxon>
        <taxon>Atherinomorphae</taxon>
        <taxon>Cyprinodontiformes</taxon>
        <taxon>Nothobranchiidae</taxon>
        <taxon>Nothobranchius</taxon>
    </lineage>
</organism>
<dbReference type="Gene3D" id="3.30.60.20">
    <property type="match status" value="1"/>
</dbReference>
<dbReference type="AlphaFoldDB" id="A0A8C6MIY5"/>
<dbReference type="PANTHER" id="PTHR13944:SF22">
    <property type="entry name" value="RHO GUANINE NUCLEOTIDE EXCHANGE FACTOR 28"/>
    <property type="match status" value="1"/>
</dbReference>
<feature type="compositionally biased region" description="Basic and acidic residues" evidence="3">
    <location>
        <begin position="372"/>
        <end position="383"/>
    </location>
</feature>
<proteinExistence type="predicted"/>
<dbReference type="Pfam" id="PF00130">
    <property type="entry name" value="C1_1"/>
    <property type="match status" value="1"/>
</dbReference>
<keyword evidence="1" id="KW-0479">Metal-binding</keyword>
<reference evidence="5" key="2">
    <citation type="submission" date="2025-08" db="UniProtKB">
        <authorList>
            <consortium name="Ensembl"/>
        </authorList>
    </citation>
    <scope>IDENTIFICATION</scope>
</reference>
<dbReference type="InterPro" id="IPR051632">
    <property type="entry name" value="Rho_GEF"/>
</dbReference>
<dbReference type="PROSITE" id="PS50081">
    <property type="entry name" value="ZF_DAG_PE_2"/>
    <property type="match status" value="1"/>
</dbReference>
<reference evidence="5" key="1">
    <citation type="submission" date="2014-08" db="EMBL/GenBank/DDBJ databases">
        <authorList>
            <person name="Senf B."/>
            <person name="Petzold A."/>
            <person name="Downie B.R."/>
            <person name="Koch P."/>
            <person name="Platzer M."/>
        </authorList>
    </citation>
    <scope>NUCLEOTIDE SEQUENCE [LARGE SCALE GENOMIC DNA]</scope>
    <source>
        <strain evidence="5">GRZ</strain>
    </source>
</reference>
<name>A0A8C6MIY5_NOTFU</name>
<dbReference type="PANTHER" id="PTHR13944">
    <property type="entry name" value="AGAP007712-PA"/>
    <property type="match status" value="1"/>
</dbReference>
<dbReference type="GeneTree" id="ENSGT00940000155831"/>
<dbReference type="SMART" id="SM00109">
    <property type="entry name" value="C1"/>
    <property type="match status" value="1"/>
</dbReference>
<sequence length="508" mass="55665">MDSDSDSPFNYSWPSFPRMRICRKTGKKEKSPCIKESQASSPTLAAAARLSAMIQGKDQVFANAMLVDQVDDSDIKYRSPGEEEEVSPASPVGMSCWDSFSSTPFDSGNCSQNRSPLHRGPRGSQGSFSDNHREANPCMSPASPSFPSSPLASSSRLFEGAQRRQMCSSVSPGLRRRGCVLTEANRSLSPSLECDSWEEDILGLSHPYSSLKQRPILRSSSGEERDSFDTSPDFNLPHSDSAYKCNTHVEDPEVRLRSYSCSSPTAKPSRPLLNRDAAITDLEEEQRALNLPEAPREKRVLGFRKRAQSAEEESTALLQHLTLTEFLKEIEDEEWDRFMIPSKVESEKYKVSRTFSFLKSRMSSTRSKTKVKGKEVKEGKEKSGAAGGHQFVSVSAPSLCVACEKSGSGKDSLQCSNCFLSVHKNCRESVSACGKVTTAAVLDLTFSVPSRMSCSMALSLLRQTPTALCGQNTTFATSGCLSGLLDLGKKINKMELTYVALQSGSSMF</sequence>
<keyword evidence="6" id="KW-1185">Reference proteome</keyword>
<dbReference type="GO" id="GO:0035023">
    <property type="term" value="P:regulation of Rho protein signal transduction"/>
    <property type="evidence" value="ECO:0007669"/>
    <property type="project" value="TreeGrafter"/>
</dbReference>
<reference evidence="5" key="3">
    <citation type="submission" date="2025-09" db="UniProtKB">
        <authorList>
            <consortium name="Ensembl"/>
        </authorList>
    </citation>
    <scope>IDENTIFICATION</scope>
</reference>
<dbReference type="InterPro" id="IPR046349">
    <property type="entry name" value="C1-like_sf"/>
</dbReference>
<evidence type="ECO:0000313" key="6">
    <source>
        <dbReference type="Proteomes" id="UP000694548"/>
    </source>
</evidence>
<dbReference type="SUPFAM" id="SSF57889">
    <property type="entry name" value="Cysteine-rich domain"/>
    <property type="match status" value="1"/>
</dbReference>
<feature type="region of interest" description="Disordered" evidence="3">
    <location>
        <begin position="107"/>
        <end position="157"/>
    </location>
</feature>
<keyword evidence="2" id="KW-0862">Zinc</keyword>
<evidence type="ECO:0000256" key="2">
    <source>
        <dbReference type="ARBA" id="ARBA00022833"/>
    </source>
</evidence>
<evidence type="ECO:0000313" key="5">
    <source>
        <dbReference type="Ensembl" id="ENSNFUP00015035180.1"/>
    </source>
</evidence>
<feature type="domain" description="Phorbol-ester/DAG-type" evidence="4">
    <location>
        <begin position="388"/>
        <end position="433"/>
    </location>
</feature>
<dbReference type="Ensembl" id="ENSNFUT00015036743.1">
    <property type="protein sequence ID" value="ENSNFUP00015035180.1"/>
    <property type="gene ID" value="ENSNFUG00015017100.1"/>
</dbReference>
<feature type="region of interest" description="Disordered" evidence="3">
    <location>
        <begin position="366"/>
        <end position="385"/>
    </location>
</feature>
<evidence type="ECO:0000256" key="1">
    <source>
        <dbReference type="ARBA" id="ARBA00022723"/>
    </source>
</evidence>
<evidence type="ECO:0000256" key="3">
    <source>
        <dbReference type="SAM" id="MobiDB-lite"/>
    </source>
</evidence>
<feature type="compositionally biased region" description="Low complexity" evidence="3">
    <location>
        <begin position="140"/>
        <end position="157"/>
    </location>
</feature>
<feature type="region of interest" description="Disordered" evidence="3">
    <location>
        <begin position="218"/>
        <end position="240"/>
    </location>
</feature>
<evidence type="ECO:0000259" key="4">
    <source>
        <dbReference type="PROSITE" id="PS50081"/>
    </source>
</evidence>
<dbReference type="GO" id="GO:0046872">
    <property type="term" value="F:metal ion binding"/>
    <property type="evidence" value="ECO:0007669"/>
    <property type="project" value="UniProtKB-KW"/>
</dbReference>